<feature type="transmembrane region" description="Helical" evidence="5">
    <location>
        <begin position="190"/>
        <end position="210"/>
    </location>
</feature>
<dbReference type="InterPro" id="IPR050925">
    <property type="entry name" value="Rhomboid_protease_S54"/>
</dbReference>
<accession>A0A6N7QLE1</accession>
<comment type="caution">
    <text evidence="7">The sequence shown here is derived from an EMBL/GenBank/DDBJ whole genome shotgun (WGS) entry which is preliminary data.</text>
</comment>
<evidence type="ECO:0000256" key="1">
    <source>
        <dbReference type="ARBA" id="ARBA00004141"/>
    </source>
</evidence>
<dbReference type="Pfam" id="PF01694">
    <property type="entry name" value="Rhomboid"/>
    <property type="match status" value="1"/>
</dbReference>
<evidence type="ECO:0000256" key="4">
    <source>
        <dbReference type="ARBA" id="ARBA00023136"/>
    </source>
</evidence>
<dbReference type="GO" id="GO:0006508">
    <property type="term" value="P:proteolysis"/>
    <property type="evidence" value="ECO:0007669"/>
    <property type="project" value="UniProtKB-KW"/>
</dbReference>
<keyword evidence="3 5" id="KW-1133">Transmembrane helix</keyword>
<evidence type="ECO:0000256" key="5">
    <source>
        <dbReference type="SAM" id="Phobius"/>
    </source>
</evidence>
<dbReference type="GO" id="GO:0016020">
    <property type="term" value="C:membrane"/>
    <property type="evidence" value="ECO:0007669"/>
    <property type="project" value="UniProtKB-SubCell"/>
</dbReference>
<dbReference type="Gene3D" id="1.20.1540.10">
    <property type="entry name" value="Rhomboid-like"/>
    <property type="match status" value="1"/>
</dbReference>
<name>A0A6N7QLE1_9GAMM</name>
<keyword evidence="2 5" id="KW-0812">Transmembrane</keyword>
<keyword evidence="7" id="KW-0645">Protease</keyword>
<dbReference type="InterPro" id="IPR022764">
    <property type="entry name" value="Peptidase_S54_rhomboid_dom"/>
</dbReference>
<dbReference type="EMBL" id="WJPP01000001">
    <property type="protein sequence ID" value="MRH77305.1"/>
    <property type="molecule type" value="Genomic_DNA"/>
</dbReference>
<dbReference type="AlphaFoldDB" id="A0A6N7QLE1"/>
<feature type="transmembrane region" description="Helical" evidence="5">
    <location>
        <begin position="20"/>
        <end position="44"/>
    </location>
</feature>
<dbReference type="SUPFAM" id="SSF144091">
    <property type="entry name" value="Rhomboid-like"/>
    <property type="match status" value="1"/>
</dbReference>
<gene>
    <name evidence="7" type="ORF">GH984_01070</name>
</gene>
<evidence type="ECO:0000313" key="8">
    <source>
        <dbReference type="Proteomes" id="UP000433788"/>
    </source>
</evidence>
<keyword evidence="8" id="KW-1185">Reference proteome</keyword>
<keyword evidence="7" id="KW-0378">Hydrolase</keyword>
<dbReference type="Proteomes" id="UP000433788">
    <property type="component" value="Unassembled WGS sequence"/>
</dbReference>
<feature type="transmembrane region" description="Helical" evidence="5">
    <location>
        <begin position="64"/>
        <end position="92"/>
    </location>
</feature>
<feature type="domain" description="Peptidase S54 rhomboid" evidence="6">
    <location>
        <begin position="62"/>
        <end position="209"/>
    </location>
</feature>
<evidence type="ECO:0000256" key="3">
    <source>
        <dbReference type="ARBA" id="ARBA00022989"/>
    </source>
</evidence>
<reference evidence="7 8" key="1">
    <citation type="submission" date="2019-11" db="EMBL/GenBank/DDBJ databases">
        <authorList>
            <person name="Zhang X.Y."/>
        </authorList>
    </citation>
    <scope>NUCLEOTIDE SEQUENCE [LARGE SCALE GENOMIC DNA]</scope>
    <source>
        <strain evidence="7 8">C176</strain>
    </source>
</reference>
<dbReference type="GO" id="GO:0004252">
    <property type="term" value="F:serine-type endopeptidase activity"/>
    <property type="evidence" value="ECO:0007669"/>
    <property type="project" value="InterPro"/>
</dbReference>
<proteinExistence type="predicted"/>
<comment type="subcellular location">
    <subcellularLocation>
        <location evidence="1">Membrane</location>
        <topology evidence="1">Multi-pass membrane protein</topology>
    </subcellularLocation>
</comment>
<feature type="transmembrane region" description="Helical" evidence="5">
    <location>
        <begin position="164"/>
        <end position="184"/>
    </location>
</feature>
<dbReference type="InterPro" id="IPR035952">
    <property type="entry name" value="Rhomboid-like_sf"/>
</dbReference>
<evidence type="ECO:0000259" key="6">
    <source>
        <dbReference type="Pfam" id="PF01694"/>
    </source>
</evidence>
<sequence>MMPLMDSISFEKTPVVMIMLIANGLAFAAYTMLGPSVLIHFGLWPMGTEALSARYVGGIPSFEWWQVITYGFLHGGFFHLFVNMFALFMFGAALEMLWGSRPFLTFYMVCLAGAGLIQLVVATMAADVGNVYPTVGASGAVFGILLGFAMMFPNQKLMLIFPPIPIKAKYFVILYGAFELWAGISGSMSGIAHFAHLGGMAFGLLMILYWRGQLPIKPQRTLRR</sequence>
<keyword evidence="4 5" id="KW-0472">Membrane</keyword>
<evidence type="ECO:0000256" key="2">
    <source>
        <dbReference type="ARBA" id="ARBA00022692"/>
    </source>
</evidence>
<feature type="transmembrane region" description="Helical" evidence="5">
    <location>
        <begin position="131"/>
        <end position="152"/>
    </location>
</feature>
<protein>
    <submittedName>
        <fullName evidence="7">Rhomboid family intramembrane serine protease</fullName>
    </submittedName>
</protein>
<organism evidence="7 8">
    <name type="scientific">Spiribacter salilacus</name>
    <dbReference type="NCBI Taxonomy" id="2664894"/>
    <lineage>
        <taxon>Bacteria</taxon>
        <taxon>Pseudomonadati</taxon>
        <taxon>Pseudomonadota</taxon>
        <taxon>Gammaproteobacteria</taxon>
        <taxon>Chromatiales</taxon>
        <taxon>Ectothiorhodospiraceae</taxon>
        <taxon>Spiribacter</taxon>
    </lineage>
</organism>
<dbReference type="PANTHER" id="PTHR43731">
    <property type="entry name" value="RHOMBOID PROTEASE"/>
    <property type="match status" value="1"/>
</dbReference>
<feature type="transmembrane region" description="Helical" evidence="5">
    <location>
        <begin position="104"/>
        <end position="125"/>
    </location>
</feature>
<dbReference type="SMART" id="SM01160">
    <property type="entry name" value="DUF1751"/>
    <property type="match status" value="1"/>
</dbReference>
<evidence type="ECO:0000313" key="7">
    <source>
        <dbReference type="EMBL" id="MRH77305.1"/>
    </source>
</evidence>
<dbReference type="PANTHER" id="PTHR43731:SF34">
    <property type="entry name" value="PEPTIDASE S54 RHOMBOID DOMAIN-CONTAINING PROTEIN"/>
    <property type="match status" value="1"/>
</dbReference>